<gene>
    <name evidence="1" type="ORF">Ctob_012616</name>
</gene>
<organism evidence="1 2">
    <name type="scientific">Chrysochromulina tobinii</name>
    <dbReference type="NCBI Taxonomy" id="1460289"/>
    <lineage>
        <taxon>Eukaryota</taxon>
        <taxon>Haptista</taxon>
        <taxon>Haptophyta</taxon>
        <taxon>Prymnesiophyceae</taxon>
        <taxon>Prymnesiales</taxon>
        <taxon>Chrysochromulinaceae</taxon>
        <taxon>Chrysochromulina</taxon>
    </lineage>
</organism>
<reference evidence="2" key="1">
    <citation type="journal article" date="2015" name="PLoS Genet.">
        <title>Genome Sequence and Transcriptome Analyses of Chrysochromulina tobin: Metabolic Tools for Enhanced Algal Fitness in the Prominent Order Prymnesiales (Haptophyceae).</title>
        <authorList>
            <person name="Hovde B.T."/>
            <person name="Deodato C.R."/>
            <person name="Hunsperger H.M."/>
            <person name="Ryken S.A."/>
            <person name="Yost W."/>
            <person name="Jha R.K."/>
            <person name="Patterson J."/>
            <person name="Monnat R.J. Jr."/>
            <person name="Barlow S.B."/>
            <person name="Starkenburg S.R."/>
            <person name="Cattolico R.A."/>
        </authorList>
    </citation>
    <scope>NUCLEOTIDE SEQUENCE</scope>
    <source>
        <strain evidence="2">CCMP291</strain>
    </source>
</reference>
<dbReference type="Proteomes" id="UP000037460">
    <property type="component" value="Unassembled WGS sequence"/>
</dbReference>
<accession>A0A0M0LQF9</accession>
<evidence type="ECO:0000313" key="1">
    <source>
        <dbReference type="EMBL" id="KOO53127.1"/>
    </source>
</evidence>
<keyword evidence="2" id="KW-1185">Reference proteome</keyword>
<dbReference type="EMBL" id="JWZX01000368">
    <property type="protein sequence ID" value="KOO53127.1"/>
    <property type="molecule type" value="Genomic_DNA"/>
</dbReference>
<dbReference type="AlphaFoldDB" id="A0A0M0LQF9"/>
<proteinExistence type="predicted"/>
<comment type="caution">
    <text evidence="1">The sequence shown here is derived from an EMBL/GenBank/DDBJ whole genome shotgun (WGS) entry which is preliminary data.</text>
</comment>
<protein>
    <submittedName>
        <fullName evidence="1">Uncharacterized protein</fullName>
    </submittedName>
</protein>
<name>A0A0M0LQF9_9EUKA</name>
<evidence type="ECO:0000313" key="2">
    <source>
        <dbReference type="Proteomes" id="UP000037460"/>
    </source>
</evidence>
<sequence>MASSFRRRERFSLLPLRPIDETRAEFSTALSLRNACVAFHDDKYSYHRAHFVVDGPLESPIVMHGFDERASGYQRLTVVRRAEEYDRLSIGMCRREALGLGVPVSHASSIYHQQFHAVPSWLALRKLVADAGLGENAPAAAFVPLAFASAALGHGKPAQPRRCAWSGLFGPLIASDGH</sequence>